<dbReference type="AlphaFoldDB" id="Q3A634"/>
<reference evidence="1 2" key="2">
    <citation type="journal article" date="2012" name="BMC Genomics">
        <title>The genome of Pelobacter carbinolicus reveals surprising metabolic capabilities and physiological features.</title>
        <authorList>
            <person name="Aklujkar M."/>
            <person name="Haveman S.A."/>
            <person name="Didonato R.Jr."/>
            <person name="Chertkov O."/>
            <person name="Han C.S."/>
            <person name="Land M.L."/>
            <person name="Brown P."/>
            <person name="Lovley D.R."/>
        </authorList>
    </citation>
    <scope>NUCLEOTIDE SEQUENCE [LARGE SCALE GENOMIC DNA]</scope>
    <source>
        <strain evidence="2">DSM 2380 / NBRC 103641 / GraBd1</strain>
    </source>
</reference>
<reference evidence="2" key="1">
    <citation type="submission" date="2005-10" db="EMBL/GenBank/DDBJ databases">
        <title>Complete sequence of Pelobacter carbinolicus DSM 2380.</title>
        <authorList>
            <person name="Copeland A."/>
            <person name="Lucas S."/>
            <person name="Lapidus A."/>
            <person name="Barry K."/>
            <person name="Detter J.C."/>
            <person name="Glavina T."/>
            <person name="Hammon N."/>
            <person name="Israni S."/>
            <person name="Pitluck S."/>
            <person name="Chertkov O."/>
            <person name="Schmutz J."/>
            <person name="Larimer F."/>
            <person name="Land M."/>
            <person name="Kyrpides N."/>
            <person name="Ivanova N."/>
            <person name="Richardson P."/>
        </authorList>
    </citation>
    <scope>NUCLEOTIDE SEQUENCE [LARGE SCALE GENOMIC DNA]</scope>
    <source>
        <strain evidence="2">DSM 2380 / NBRC 103641 / GraBd1</strain>
    </source>
</reference>
<organism evidence="1 2">
    <name type="scientific">Syntrophotalea carbinolica (strain DSM 2380 / NBRC 103641 / GraBd1)</name>
    <name type="common">Pelobacter carbinolicus</name>
    <dbReference type="NCBI Taxonomy" id="338963"/>
    <lineage>
        <taxon>Bacteria</taxon>
        <taxon>Pseudomonadati</taxon>
        <taxon>Thermodesulfobacteriota</taxon>
        <taxon>Desulfuromonadia</taxon>
        <taxon>Desulfuromonadales</taxon>
        <taxon>Syntrophotaleaceae</taxon>
        <taxon>Syntrophotalea</taxon>
    </lineage>
</organism>
<evidence type="ECO:0000313" key="1">
    <source>
        <dbReference type="EMBL" id="ABA88173.1"/>
    </source>
</evidence>
<evidence type="ECO:0000313" key="2">
    <source>
        <dbReference type="Proteomes" id="UP000002534"/>
    </source>
</evidence>
<keyword evidence="2" id="KW-1185">Reference proteome</keyword>
<dbReference type="Pfam" id="PF13557">
    <property type="entry name" value="Phenol_MetA_deg"/>
    <property type="match status" value="1"/>
</dbReference>
<dbReference type="EMBL" id="CP000142">
    <property type="protein sequence ID" value="ABA88173.1"/>
    <property type="molecule type" value="Genomic_DNA"/>
</dbReference>
<accession>Q3A634</accession>
<name>Q3A634_SYNC1</name>
<proteinExistence type="predicted"/>
<protein>
    <submittedName>
        <fullName evidence="1">Uncharacterized protein</fullName>
    </submittedName>
</protein>
<sequence>MLATRNKAFFLVLVATFLLVGGFGKVTQSSAAEAVIPYSTIGSNEYQFPMDFDKPINLLLSYNVWQNTTDNFGPDGEDMSILVSANKFARLFKIDGLENVGFLWEVVLGYAGIGVENGNNINGMIDPQTGIVAWIKPTENWTTALEYWLHVPLGSSELSDGAVSHTFAWLNGHKWGKFCLDWDLGYKVRGDQRKGGARAEQGSSFFGNAVLTYNHNAWFGPFLHVDYEAAGHGKDKDTGATVASYDRLQLGIGNTTKITDRLVFAYWYSRGIAGRNVARGNAVYGRFIWSF</sequence>
<gene>
    <name evidence="1" type="ordered locus">Pcar_0920</name>
</gene>
<dbReference type="KEGG" id="pca:Pcar_0920"/>
<dbReference type="RefSeq" id="WP_011340641.1">
    <property type="nucleotide sequence ID" value="NC_007498.2"/>
</dbReference>
<dbReference type="STRING" id="338963.Pcar_0920"/>
<dbReference type="eggNOG" id="COG4313">
    <property type="taxonomic scope" value="Bacteria"/>
</dbReference>
<dbReference type="Proteomes" id="UP000002534">
    <property type="component" value="Chromosome"/>
</dbReference>
<dbReference type="HOGENOM" id="CLU_942855_0_0_7"/>
<dbReference type="InterPro" id="IPR025737">
    <property type="entry name" value="FApF"/>
</dbReference>
<dbReference type="OrthoDB" id="5387106at2"/>